<protein>
    <recommendedName>
        <fullName evidence="3">Retrovirus-related Pol polyprotein from transposon TNT 1-94</fullName>
    </recommendedName>
</protein>
<dbReference type="OMA" id="WVTDNDE"/>
<dbReference type="Proteomes" id="UP000222542">
    <property type="component" value="Unassembled WGS sequence"/>
</dbReference>
<accession>A0A2G2ZA75</accession>
<evidence type="ECO:0000313" key="1">
    <source>
        <dbReference type="EMBL" id="PHT78844.1"/>
    </source>
</evidence>
<evidence type="ECO:0008006" key="3">
    <source>
        <dbReference type="Google" id="ProtNLM"/>
    </source>
</evidence>
<keyword evidence="2" id="KW-1185">Reference proteome</keyword>
<name>A0A2G2ZA75_CAPAN</name>
<dbReference type="STRING" id="4072.A0A2G2ZA75"/>
<dbReference type="EMBL" id="AYRZ02000006">
    <property type="protein sequence ID" value="PHT78844.1"/>
    <property type="molecule type" value="Genomic_DNA"/>
</dbReference>
<gene>
    <name evidence="1" type="ORF">T459_16896</name>
</gene>
<dbReference type="CDD" id="cd09272">
    <property type="entry name" value="RNase_HI_RT_Ty1"/>
    <property type="match status" value="1"/>
</dbReference>
<proteinExistence type="predicted"/>
<dbReference type="PANTHER" id="PTHR11439:SF521">
    <property type="entry name" value="RNA-DIRECTED DNA POLYMERASE"/>
    <property type="match status" value="1"/>
</dbReference>
<organism evidence="1 2">
    <name type="scientific">Capsicum annuum</name>
    <name type="common">Capsicum pepper</name>
    <dbReference type="NCBI Taxonomy" id="4072"/>
    <lineage>
        <taxon>Eukaryota</taxon>
        <taxon>Viridiplantae</taxon>
        <taxon>Streptophyta</taxon>
        <taxon>Embryophyta</taxon>
        <taxon>Tracheophyta</taxon>
        <taxon>Spermatophyta</taxon>
        <taxon>Magnoliopsida</taxon>
        <taxon>eudicotyledons</taxon>
        <taxon>Gunneridae</taxon>
        <taxon>Pentapetalae</taxon>
        <taxon>asterids</taxon>
        <taxon>lamiids</taxon>
        <taxon>Solanales</taxon>
        <taxon>Solanaceae</taxon>
        <taxon>Solanoideae</taxon>
        <taxon>Capsiceae</taxon>
        <taxon>Capsicum</taxon>
    </lineage>
</organism>
<dbReference type="AlphaFoldDB" id="A0A2G2ZA75"/>
<reference evidence="1 2" key="2">
    <citation type="journal article" date="2017" name="Genome Biol.">
        <title>New reference genome sequences of hot pepper reveal the massive evolution of plant disease-resistance genes by retroduplication.</title>
        <authorList>
            <person name="Kim S."/>
            <person name="Park J."/>
            <person name="Yeom S.I."/>
            <person name="Kim Y.M."/>
            <person name="Seo E."/>
            <person name="Kim K.T."/>
            <person name="Kim M.S."/>
            <person name="Lee J.M."/>
            <person name="Cheong K."/>
            <person name="Shin H.S."/>
            <person name="Kim S.B."/>
            <person name="Han K."/>
            <person name="Lee J."/>
            <person name="Park M."/>
            <person name="Lee H.A."/>
            <person name="Lee H.Y."/>
            <person name="Lee Y."/>
            <person name="Oh S."/>
            <person name="Lee J.H."/>
            <person name="Choi E."/>
            <person name="Choi E."/>
            <person name="Lee S.E."/>
            <person name="Jeon J."/>
            <person name="Kim H."/>
            <person name="Choi G."/>
            <person name="Song H."/>
            <person name="Lee J."/>
            <person name="Lee S.C."/>
            <person name="Kwon J.K."/>
            <person name="Lee H.Y."/>
            <person name="Koo N."/>
            <person name="Hong Y."/>
            <person name="Kim R.W."/>
            <person name="Kang W.H."/>
            <person name="Huh J.H."/>
            <person name="Kang B.C."/>
            <person name="Yang T.J."/>
            <person name="Lee Y.H."/>
            <person name="Bennetzen J.L."/>
            <person name="Choi D."/>
        </authorList>
    </citation>
    <scope>NUCLEOTIDE SEQUENCE [LARGE SCALE GENOMIC DNA]</scope>
    <source>
        <strain evidence="2">cv. CM334</strain>
    </source>
</reference>
<dbReference type="Gramene" id="PHT78844">
    <property type="protein sequence ID" value="PHT78844"/>
    <property type="gene ID" value="T459_16896"/>
</dbReference>
<sequence>MNYTRPDIAYDVSRLSRYTHNLSSEHWNALYRLLRYLRDIMDWCLYFNKFPAILEGFCDANWVTDNDEVSFTSGYVFTLGAGAISWKSSKKTCIACSTMESEFIALKLAGKEAE</sequence>
<evidence type="ECO:0000313" key="2">
    <source>
        <dbReference type="Proteomes" id="UP000222542"/>
    </source>
</evidence>
<reference evidence="1 2" key="1">
    <citation type="journal article" date="2014" name="Nat. Genet.">
        <title>Genome sequence of the hot pepper provides insights into the evolution of pungency in Capsicum species.</title>
        <authorList>
            <person name="Kim S."/>
            <person name="Park M."/>
            <person name="Yeom S.I."/>
            <person name="Kim Y.M."/>
            <person name="Lee J.M."/>
            <person name="Lee H.A."/>
            <person name="Seo E."/>
            <person name="Choi J."/>
            <person name="Cheong K."/>
            <person name="Kim K.T."/>
            <person name="Jung K."/>
            <person name="Lee G.W."/>
            <person name="Oh S.K."/>
            <person name="Bae C."/>
            <person name="Kim S.B."/>
            <person name="Lee H.Y."/>
            <person name="Kim S.Y."/>
            <person name="Kim M.S."/>
            <person name="Kang B.C."/>
            <person name="Jo Y.D."/>
            <person name="Yang H.B."/>
            <person name="Jeong H.J."/>
            <person name="Kang W.H."/>
            <person name="Kwon J.K."/>
            <person name="Shin C."/>
            <person name="Lim J.Y."/>
            <person name="Park J.H."/>
            <person name="Huh J.H."/>
            <person name="Kim J.S."/>
            <person name="Kim B.D."/>
            <person name="Cohen O."/>
            <person name="Paran I."/>
            <person name="Suh M.C."/>
            <person name="Lee S.B."/>
            <person name="Kim Y.K."/>
            <person name="Shin Y."/>
            <person name="Noh S.J."/>
            <person name="Park J."/>
            <person name="Seo Y.S."/>
            <person name="Kwon S.Y."/>
            <person name="Kim H.A."/>
            <person name="Park J.M."/>
            <person name="Kim H.J."/>
            <person name="Choi S.B."/>
            <person name="Bosland P.W."/>
            <person name="Reeves G."/>
            <person name="Jo S.H."/>
            <person name="Lee B.W."/>
            <person name="Cho H.T."/>
            <person name="Choi H.S."/>
            <person name="Lee M.S."/>
            <person name="Yu Y."/>
            <person name="Do Choi Y."/>
            <person name="Park B.S."/>
            <person name="van Deynze A."/>
            <person name="Ashrafi H."/>
            <person name="Hill T."/>
            <person name="Kim W.T."/>
            <person name="Pai H.S."/>
            <person name="Ahn H.K."/>
            <person name="Yeam I."/>
            <person name="Giovannoni J.J."/>
            <person name="Rose J.K."/>
            <person name="Sorensen I."/>
            <person name="Lee S.J."/>
            <person name="Kim R.W."/>
            <person name="Choi I.Y."/>
            <person name="Choi B.S."/>
            <person name="Lim J.S."/>
            <person name="Lee Y.H."/>
            <person name="Choi D."/>
        </authorList>
    </citation>
    <scope>NUCLEOTIDE SEQUENCE [LARGE SCALE GENOMIC DNA]</scope>
    <source>
        <strain evidence="2">cv. CM334</strain>
    </source>
</reference>
<comment type="caution">
    <text evidence="1">The sequence shown here is derived from an EMBL/GenBank/DDBJ whole genome shotgun (WGS) entry which is preliminary data.</text>
</comment>
<dbReference type="PANTHER" id="PTHR11439">
    <property type="entry name" value="GAG-POL-RELATED RETROTRANSPOSON"/>
    <property type="match status" value="1"/>
</dbReference>